<sequence>MSEHALILLDRKTLEISGVENVNTFDEEEIILETVMGYLYVLGEQLHVSMLNLDQGKVVVEGNIINIEYKREGKDMKSRGKNILSRLLK</sequence>
<proteinExistence type="predicted"/>
<accession>A0A0W8E9A3</accession>
<dbReference type="InterPro" id="IPR038705">
    <property type="entry name" value="YabP_sf"/>
</dbReference>
<dbReference type="Gene3D" id="2.60.40.2000">
    <property type="match status" value="1"/>
</dbReference>
<organism evidence="1">
    <name type="scientific">hydrocarbon metagenome</name>
    <dbReference type="NCBI Taxonomy" id="938273"/>
    <lineage>
        <taxon>unclassified sequences</taxon>
        <taxon>metagenomes</taxon>
        <taxon>ecological metagenomes</taxon>
    </lineage>
</organism>
<protein>
    <submittedName>
        <fullName evidence="1">Forespore shell protein</fullName>
    </submittedName>
</protein>
<dbReference type="InterPro" id="IPR012504">
    <property type="entry name" value="Spore_YabP"/>
</dbReference>
<dbReference type="Pfam" id="PF07873">
    <property type="entry name" value="YabP"/>
    <property type="match status" value="1"/>
</dbReference>
<dbReference type="EMBL" id="LNQE01001824">
    <property type="protein sequence ID" value="KUG05207.1"/>
    <property type="molecule type" value="Genomic_DNA"/>
</dbReference>
<dbReference type="GO" id="GO:0030435">
    <property type="term" value="P:sporulation resulting in formation of a cellular spore"/>
    <property type="evidence" value="ECO:0007669"/>
    <property type="project" value="InterPro"/>
</dbReference>
<evidence type="ECO:0000313" key="1">
    <source>
        <dbReference type="EMBL" id="KUG05207.1"/>
    </source>
</evidence>
<dbReference type="PIRSF" id="PIRSF011576">
    <property type="entry name" value="YabP"/>
    <property type="match status" value="1"/>
</dbReference>
<dbReference type="InterPro" id="IPR022476">
    <property type="entry name" value="Spore_YabP/YqfC"/>
</dbReference>
<dbReference type="AlphaFoldDB" id="A0A0W8E9A3"/>
<reference evidence="1" key="1">
    <citation type="journal article" date="2015" name="Proc. Natl. Acad. Sci. U.S.A.">
        <title>Networks of energetic and metabolic interactions define dynamics in microbial communities.</title>
        <authorList>
            <person name="Embree M."/>
            <person name="Liu J.K."/>
            <person name="Al-Bassam M.M."/>
            <person name="Zengler K."/>
        </authorList>
    </citation>
    <scope>NUCLEOTIDE SEQUENCE</scope>
</reference>
<gene>
    <name evidence="1" type="ORF">ASZ90_017393</name>
</gene>
<comment type="caution">
    <text evidence="1">The sequence shown here is derived from an EMBL/GenBank/DDBJ whole genome shotgun (WGS) entry which is preliminary data.</text>
</comment>
<dbReference type="NCBIfam" id="TIGR02892">
    <property type="entry name" value="spore_yabP"/>
    <property type="match status" value="1"/>
</dbReference>
<name>A0A0W8E9A3_9ZZZZ</name>